<dbReference type="GO" id="GO:0005886">
    <property type="term" value="C:plasma membrane"/>
    <property type="evidence" value="ECO:0007669"/>
    <property type="project" value="UniProtKB-SubCell"/>
</dbReference>
<evidence type="ECO:0000256" key="5">
    <source>
        <dbReference type="ARBA" id="ARBA00023136"/>
    </source>
</evidence>
<evidence type="ECO:0000256" key="4">
    <source>
        <dbReference type="ARBA" id="ARBA00022989"/>
    </source>
</evidence>
<evidence type="ECO:0000313" key="8">
    <source>
        <dbReference type="Proteomes" id="UP000229681"/>
    </source>
</evidence>
<feature type="transmembrane region" description="Helical" evidence="6">
    <location>
        <begin position="6"/>
        <end position="29"/>
    </location>
</feature>
<feature type="transmembrane region" description="Helical" evidence="6">
    <location>
        <begin position="41"/>
        <end position="61"/>
    </location>
</feature>
<sequence>MEGFFSTYGAAIVQMALAGVLALSLYLPLMAGQLSLASPGFYAVGGYVAALLSTQVFTGYPNGSYPIPLIALEMIVAGVISAIFAILIGIPSLRLRGIYLALATIAFVEILRVFALNQPWLGGAVGIYNIPQPFFSATRVEYLLLALPLLLGATLFVARLERSRIGRAFIALREDELAASAMGIRPTYYKVLAFTIGAILAGMAGALNAHILNTWNARQGTFDLAILILAYVLVGGSRTFLGPVIGGAFLVALPEIILREVAGTPGLNPVIATFLRDGRLILFGVLIAVSVFFFPYGLITPNLFKRRKKSAEPSLETATAAPKVSRGEL</sequence>
<evidence type="ECO:0000256" key="3">
    <source>
        <dbReference type="ARBA" id="ARBA00022692"/>
    </source>
</evidence>
<evidence type="ECO:0000256" key="6">
    <source>
        <dbReference type="SAM" id="Phobius"/>
    </source>
</evidence>
<dbReference type="EMBL" id="PGTM01000195">
    <property type="protein sequence ID" value="PJF35178.1"/>
    <property type="molecule type" value="Genomic_DNA"/>
</dbReference>
<comment type="subcellular location">
    <subcellularLocation>
        <location evidence="1">Cell membrane</location>
        <topology evidence="1">Multi-pass membrane protein</topology>
    </subcellularLocation>
</comment>
<feature type="transmembrane region" description="Helical" evidence="6">
    <location>
        <begin position="67"/>
        <end position="90"/>
    </location>
</feature>
<keyword evidence="5 6" id="KW-0472">Membrane</keyword>
<proteinExistence type="predicted"/>
<feature type="transmembrane region" description="Helical" evidence="6">
    <location>
        <begin position="191"/>
        <end position="211"/>
    </location>
</feature>
<reference evidence="7 8" key="1">
    <citation type="submission" date="2017-11" db="EMBL/GenBank/DDBJ databases">
        <title>Evolution of Phototrophy in the Chloroflexi Phylum Driven by Horizontal Gene Transfer.</title>
        <authorList>
            <person name="Ward L.M."/>
            <person name="Hemp J."/>
            <person name="Shih P.M."/>
            <person name="Mcglynn S.E."/>
            <person name="Fischer W."/>
        </authorList>
    </citation>
    <scope>NUCLEOTIDE SEQUENCE [LARGE SCALE GENOMIC DNA]</scope>
    <source>
        <strain evidence="7">JP3_13</strain>
    </source>
</reference>
<dbReference type="InterPro" id="IPR001851">
    <property type="entry name" value="ABC_transp_permease"/>
</dbReference>
<dbReference type="GO" id="GO:0015658">
    <property type="term" value="F:branched-chain amino acid transmembrane transporter activity"/>
    <property type="evidence" value="ECO:0007669"/>
    <property type="project" value="InterPro"/>
</dbReference>
<keyword evidence="2" id="KW-1003">Cell membrane</keyword>
<dbReference type="PANTHER" id="PTHR30482:SF10">
    <property type="entry name" value="HIGH-AFFINITY BRANCHED-CHAIN AMINO ACID TRANSPORT PROTEIN BRAE"/>
    <property type="match status" value="1"/>
</dbReference>
<protein>
    <submittedName>
        <fullName evidence="7">Branched-chain amino acid ABC transporter permease</fullName>
    </submittedName>
</protein>
<dbReference type="AlphaFoldDB" id="A0A2M8PCA2"/>
<organism evidence="7 8">
    <name type="scientific">Candidatus Thermofonsia Clade 1 bacterium</name>
    <dbReference type="NCBI Taxonomy" id="2364210"/>
    <lineage>
        <taxon>Bacteria</taxon>
        <taxon>Bacillati</taxon>
        <taxon>Chloroflexota</taxon>
        <taxon>Candidatus Thermofontia</taxon>
        <taxon>Candidatus Thermofonsia Clade 1</taxon>
    </lineage>
</organism>
<feature type="transmembrane region" description="Helical" evidence="6">
    <location>
        <begin position="278"/>
        <end position="299"/>
    </location>
</feature>
<evidence type="ECO:0000313" key="7">
    <source>
        <dbReference type="EMBL" id="PJF35178.1"/>
    </source>
</evidence>
<accession>A0A2M8PCA2</accession>
<dbReference type="PANTHER" id="PTHR30482">
    <property type="entry name" value="HIGH-AFFINITY BRANCHED-CHAIN AMINO ACID TRANSPORT SYSTEM PERMEASE"/>
    <property type="match status" value="1"/>
</dbReference>
<feature type="transmembrane region" description="Helical" evidence="6">
    <location>
        <begin position="97"/>
        <end position="115"/>
    </location>
</feature>
<keyword evidence="3 6" id="KW-0812">Transmembrane</keyword>
<name>A0A2M8PCA2_9CHLR</name>
<dbReference type="Pfam" id="PF02653">
    <property type="entry name" value="BPD_transp_2"/>
    <property type="match status" value="1"/>
</dbReference>
<evidence type="ECO:0000256" key="1">
    <source>
        <dbReference type="ARBA" id="ARBA00004651"/>
    </source>
</evidence>
<dbReference type="InterPro" id="IPR043428">
    <property type="entry name" value="LivM-like"/>
</dbReference>
<evidence type="ECO:0000256" key="2">
    <source>
        <dbReference type="ARBA" id="ARBA00022475"/>
    </source>
</evidence>
<comment type="caution">
    <text evidence="7">The sequence shown here is derived from an EMBL/GenBank/DDBJ whole genome shotgun (WGS) entry which is preliminary data.</text>
</comment>
<gene>
    <name evidence="7" type="ORF">CUN49_11875</name>
</gene>
<dbReference type="Proteomes" id="UP000229681">
    <property type="component" value="Unassembled WGS sequence"/>
</dbReference>
<dbReference type="CDD" id="cd06581">
    <property type="entry name" value="TM_PBP1_LivM_like"/>
    <property type="match status" value="1"/>
</dbReference>
<keyword evidence="4 6" id="KW-1133">Transmembrane helix</keyword>
<feature type="transmembrane region" description="Helical" evidence="6">
    <location>
        <begin position="142"/>
        <end position="160"/>
    </location>
</feature>